<dbReference type="KEGG" id="fas:105270199"/>
<dbReference type="CTD" id="3355181"/>
<feature type="domain" description="Dynein heavy chain ATP-binding dynein motor region" evidence="19">
    <location>
        <begin position="1418"/>
        <end position="1638"/>
    </location>
</feature>
<dbReference type="GeneID" id="105270199"/>
<dbReference type="Gene3D" id="1.20.920.20">
    <property type="match status" value="1"/>
</dbReference>
<evidence type="ECO:0000256" key="10">
    <source>
        <dbReference type="ARBA" id="ARBA00023069"/>
    </source>
</evidence>
<feature type="domain" description="Dynein heavy chain C-terminal" evidence="23">
    <location>
        <begin position="2178"/>
        <end position="2475"/>
    </location>
</feature>
<evidence type="ECO:0000256" key="6">
    <source>
        <dbReference type="ARBA" id="ARBA00022741"/>
    </source>
</evidence>
<dbReference type="InterPro" id="IPR041658">
    <property type="entry name" value="AAA_lid_11"/>
</dbReference>
<comment type="subcellular location">
    <subcellularLocation>
        <location evidence="1">Cytoplasm</location>
        <location evidence="1">Cytoskeleton</location>
        <location evidence="1">Cilium axoneme</location>
    </subcellularLocation>
</comment>
<feature type="coiled-coil region" evidence="14">
    <location>
        <begin position="1281"/>
        <end position="1315"/>
    </location>
</feature>
<dbReference type="InterPro" id="IPR041228">
    <property type="entry name" value="Dynein_C"/>
</dbReference>
<organism evidence="24 25">
    <name type="scientific">Fopius arisanus</name>
    <dbReference type="NCBI Taxonomy" id="64838"/>
    <lineage>
        <taxon>Eukaryota</taxon>
        <taxon>Metazoa</taxon>
        <taxon>Ecdysozoa</taxon>
        <taxon>Arthropoda</taxon>
        <taxon>Hexapoda</taxon>
        <taxon>Insecta</taxon>
        <taxon>Pterygota</taxon>
        <taxon>Neoptera</taxon>
        <taxon>Endopterygota</taxon>
        <taxon>Hymenoptera</taxon>
        <taxon>Apocrita</taxon>
        <taxon>Ichneumonoidea</taxon>
        <taxon>Braconidae</taxon>
        <taxon>Opiinae</taxon>
        <taxon>Fopius</taxon>
    </lineage>
</organism>
<dbReference type="Gene3D" id="3.40.50.300">
    <property type="entry name" value="P-loop containing nucleotide triphosphate hydrolases"/>
    <property type="match status" value="4"/>
</dbReference>
<evidence type="ECO:0000313" key="24">
    <source>
        <dbReference type="Proteomes" id="UP000694866"/>
    </source>
</evidence>
<dbReference type="OrthoDB" id="447173at2759"/>
<evidence type="ECO:0000256" key="12">
    <source>
        <dbReference type="ARBA" id="ARBA00023212"/>
    </source>
</evidence>
<evidence type="ECO:0000256" key="1">
    <source>
        <dbReference type="ARBA" id="ARBA00004430"/>
    </source>
</evidence>
<dbReference type="Gene3D" id="3.10.490.20">
    <property type="match status" value="1"/>
</dbReference>
<dbReference type="InterPro" id="IPR041589">
    <property type="entry name" value="DNAH3_AAA_lid_1"/>
</dbReference>
<dbReference type="GO" id="GO:0051959">
    <property type="term" value="F:dynein light intermediate chain binding"/>
    <property type="evidence" value="ECO:0007669"/>
    <property type="project" value="InterPro"/>
</dbReference>
<dbReference type="InterPro" id="IPR043157">
    <property type="entry name" value="Dynein_AAA1S"/>
</dbReference>
<evidence type="ECO:0000259" key="15">
    <source>
        <dbReference type="Pfam" id="PF03028"/>
    </source>
</evidence>
<dbReference type="Gene3D" id="6.10.140.1060">
    <property type="match status" value="1"/>
</dbReference>
<dbReference type="GO" id="GO:0007018">
    <property type="term" value="P:microtubule-based movement"/>
    <property type="evidence" value="ECO:0007669"/>
    <property type="project" value="InterPro"/>
</dbReference>
<evidence type="ECO:0000259" key="17">
    <source>
        <dbReference type="Pfam" id="PF12777"/>
    </source>
</evidence>
<evidence type="ECO:0000259" key="20">
    <source>
        <dbReference type="Pfam" id="PF17852"/>
    </source>
</evidence>
<dbReference type="FunFam" id="3.10.490.20:FF:000008">
    <property type="entry name" value="dynein heavy chain 2, axonemal"/>
    <property type="match status" value="1"/>
</dbReference>
<dbReference type="Proteomes" id="UP000694866">
    <property type="component" value="Unplaced"/>
</dbReference>
<evidence type="ECO:0000256" key="11">
    <source>
        <dbReference type="ARBA" id="ARBA00023175"/>
    </source>
</evidence>
<keyword evidence="4" id="KW-0493">Microtubule</keyword>
<dbReference type="Pfam" id="PF12780">
    <property type="entry name" value="AAA_8"/>
    <property type="match status" value="1"/>
</dbReference>
<dbReference type="Pfam" id="PF12775">
    <property type="entry name" value="AAA_7"/>
    <property type="match status" value="1"/>
</dbReference>
<dbReference type="Pfam" id="PF17857">
    <property type="entry name" value="AAA_lid_1"/>
    <property type="match status" value="1"/>
</dbReference>
<dbReference type="InterPro" id="IPR041466">
    <property type="entry name" value="Dynein_AAA5_ext"/>
</dbReference>
<dbReference type="Gene3D" id="1.20.920.30">
    <property type="match status" value="1"/>
</dbReference>
<feature type="domain" description="Dynein heavy chain AAA 5 extension" evidence="20">
    <location>
        <begin position="286"/>
        <end position="405"/>
    </location>
</feature>
<accession>A0A9R1U6U9</accession>
<dbReference type="Pfam" id="PF18198">
    <property type="entry name" value="AAA_lid_11"/>
    <property type="match status" value="1"/>
</dbReference>
<keyword evidence="8" id="KW-0243">Dynein</keyword>
<evidence type="ECO:0000256" key="7">
    <source>
        <dbReference type="ARBA" id="ARBA00022840"/>
    </source>
</evidence>
<evidence type="ECO:0000256" key="13">
    <source>
        <dbReference type="ARBA" id="ARBA00023273"/>
    </source>
</evidence>
<proteinExistence type="inferred from homology"/>
<dbReference type="FunFam" id="3.40.50.300:FF:000153">
    <property type="entry name" value="Dynein axonemal heavy chain 1"/>
    <property type="match status" value="1"/>
</dbReference>
<dbReference type="InterPro" id="IPR035699">
    <property type="entry name" value="AAA_6"/>
</dbReference>
<protein>
    <submittedName>
        <fullName evidence="25">Dynein heavy chain 2, axonemal</fullName>
    </submittedName>
</protein>
<evidence type="ECO:0000259" key="18">
    <source>
        <dbReference type="Pfam" id="PF12780"/>
    </source>
</evidence>
<dbReference type="GO" id="GO:0008569">
    <property type="term" value="F:minus-end-directed microtubule motor activity"/>
    <property type="evidence" value="ECO:0007669"/>
    <property type="project" value="InterPro"/>
</dbReference>
<dbReference type="FunFam" id="3.40.50.300:FF:000049">
    <property type="entry name" value="Dynein, axonemal, heavy chain 5"/>
    <property type="match status" value="1"/>
</dbReference>
<dbReference type="InterPro" id="IPR042219">
    <property type="entry name" value="AAA_lid_11_sf"/>
</dbReference>
<dbReference type="GO" id="GO:0030286">
    <property type="term" value="C:dynein complex"/>
    <property type="evidence" value="ECO:0007669"/>
    <property type="project" value="UniProtKB-KW"/>
</dbReference>
<keyword evidence="5" id="KW-0677">Repeat</keyword>
<evidence type="ECO:0000313" key="25">
    <source>
        <dbReference type="RefSeq" id="XP_011309286.1"/>
    </source>
</evidence>
<dbReference type="FunFam" id="1.10.472.130:FF:000003">
    <property type="entry name" value="Dynein, axonemal, heavy chain 2"/>
    <property type="match status" value="1"/>
</dbReference>
<dbReference type="PANTHER" id="PTHR22878">
    <property type="entry name" value="DYNEIN HEAVY CHAIN 6, AXONEMAL-LIKE-RELATED"/>
    <property type="match status" value="1"/>
</dbReference>
<evidence type="ECO:0000256" key="4">
    <source>
        <dbReference type="ARBA" id="ARBA00022701"/>
    </source>
</evidence>
<evidence type="ECO:0000259" key="16">
    <source>
        <dbReference type="Pfam" id="PF12774"/>
    </source>
</evidence>
<feature type="domain" description="Dynein heavy chain hydrolytic ATP-binding dynein motor region" evidence="16">
    <location>
        <begin position="29"/>
        <end position="122"/>
    </location>
</feature>
<dbReference type="Pfam" id="PF12774">
    <property type="entry name" value="AAA_6"/>
    <property type="match status" value="1"/>
</dbReference>
<dbReference type="GO" id="GO:0005524">
    <property type="term" value="F:ATP binding"/>
    <property type="evidence" value="ECO:0007669"/>
    <property type="project" value="UniProtKB-KW"/>
</dbReference>
<evidence type="ECO:0000259" key="22">
    <source>
        <dbReference type="Pfam" id="PF18198"/>
    </source>
</evidence>
<dbReference type="Gene3D" id="1.10.8.710">
    <property type="match status" value="1"/>
</dbReference>
<keyword evidence="24" id="KW-1185">Reference proteome</keyword>
<dbReference type="InterPro" id="IPR024743">
    <property type="entry name" value="Dynein_HC_stalk"/>
</dbReference>
<dbReference type="FunFam" id="1.20.920.30:FF:000005">
    <property type="entry name" value="Dynein, axonemal, heavy chain 2"/>
    <property type="match status" value="1"/>
</dbReference>
<feature type="domain" description="Dynein heavy chain coiled coil stalk" evidence="17">
    <location>
        <begin position="1060"/>
        <end position="1391"/>
    </location>
</feature>
<evidence type="ECO:0000256" key="8">
    <source>
        <dbReference type="ARBA" id="ARBA00023017"/>
    </source>
</evidence>
<evidence type="ECO:0000259" key="19">
    <source>
        <dbReference type="Pfam" id="PF12781"/>
    </source>
</evidence>
<evidence type="ECO:0000256" key="14">
    <source>
        <dbReference type="SAM" id="Coils"/>
    </source>
</evidence>
<dbReference type="RefSeq" id="XP_011309286.1">
    <property type="nucleotide sequence ID" value="XM_011310984.1"/>
</dbReference>
<dbReference type="GO" id="GO:0031514">
    <property type="term" value="C:motile cilium"/>
    <property type="evidence" value="ECO:0007669"/>
    <property type="project" value="UniProtKB-ARBA"/>
</dbReference>
<feature type="domain" description="Dynein heavy chain AAA lid" evidence="22">
    <location>
        <begin position="2031"/>
        <end position="2170"/>
    </location>
</feature>
<dbReference type="GO" id="GO:0045505">
    <property type="term" value="F:dynein intermediate chain binding"/>
    <property type="evidence" value="ECO:0007669"/>
    <property type="project" value="InterPro"/>
</dbReference>
<dbReference type="FunFam" id="1.20.920.20:FF:000001">
    <property type="entry name" value="dynein heavy chain 2, axonemal"/>
    <property type="match status" value="1"/>
</dbReference>
<keyword evidence="11" id="KW-0505">Motor protein</keyword>
<dbReference type="FunFam" id="3.40.50.300:FF:002141">
    <property type="entry name" value="Dynein heavy chain"/>
    <property type="match status" value="1"/>
</dbReference>
<dbReference type="FunFam" id="1.10.8.720:FF:000008">
    <property type="entry name" value="Dynein axonemal heavy chain 2"/>
    <property type="match status" value="1"/>
</dbReference>
<dbReference type="FunFam" id="1.20.1270.280:FF:000007">
    <property type="entry name" value="dynein heavy chain 2, axonemal"/>
    <property type="match status" value="1"/>
</dbReference>
<reference evidence="25" key="1">
    <citation type="submission" date="2025-08" db="UniProtKB">
        <authorList>
            <consortium name="RefSeq"/>
        </authorList>
    </citation>
    <scope>IDENTIFICATION</scope>
    <source>
        <strain evidence="25">USDA-PBARC FA_bdor</strain>
        <tissue evidence="25">Whole organism</tissue>
    </source>
</reference>
<dbReference type="CDD" id="cd00009">
    <property type="entry name" value="AAA"/>
    <property type="match status" value="1"/>
</dbReference>
<feature type="domain" description="Dynein heavy chain 3 AAA+ lid" evidence="21">
    <location>
        <begin position="626"/>
        <end position="711"/>
    </location>
</feature>
<dbReference type="GO" id="GO:0005930">
    <property type="term" value="C:axoneme"/>
    <property type="evidence" value="ECO:0007669"/>
    <property type="project" value="UniProtKB-SubCell"/>
</dbReference>
<evidence type="ECO:0000256" key="5">
    <source>
        <dbReference type="ARBA" id="ARBA00022737"/>
    </source>
</evidence>
<dbReference type="Pfam" id="PF12777">
    <property type="entry name" value="MT"/>
    <property type="match status" value="1"/>
</dbReference>
<keyword evidence="9 14" id="KW-0175">Coiled coil</keyword>
<dbReference type="Pfam" id="PF03028">
    <property type="entry name" value="Dynein_heavy"/>
    <property type="match status" value="1"/>
</dbReference>
<dbReference type="PANTHER" id="PTHR22878:SF68">
    <property type="entry name" value="DYNEIN HEAVY CHAIN 6, AXONEMAL-LIKE"/>
    <property type="match status" value="1"/>
</dbReference>
<keyword evidence="6" id="KW-0547">Nucleotide-binding</keyword>
<evidence type="ECO:0000256" key="9">
    <source>
        <dbReference type="ARBA" id="ARBA00023054"/>
    </source>
</evidence>
<gene>
    <name evidence="25" type="primary">kl-2</name>
</gene>
<dbReference type="Pfam" id="PF17852">
    <property type="entry name" value="Dynein_AAA_lid"/>
    <property type="match status" value="1"/>
</dbReference>
<keyword evidence="12" id="KW-0206">Cytoskeleton</keyword>
<dbReference type="Gene3D" id="1.10.8.720">
    <property type="entry name" value="Region D6 of dynein motor"/>
    <property type="match status" value="1"/>
</dbReference>
<dbReference type="FunFam" id="1.10.8.1220:FF:000001">
    <property type="entry name" value="Dynein axonemal heavy chain 5"/>
    <property type="match status" value="1"/>
</dbReference>
<keyword evidence="13" id="KW-0966">Cell projection</keyword>
<dbReference type="InterPro" id="IPR027417">
    <property type="entry name" value="P-loop_NTPase"/>
</dbReference>
<dbReference type="Gene3D" id="1.10.8.1220">
    <property type="match status" value="1"/>
</dbReference>
<comment type="similarity">
    <text evidence="2">Belongs to the dynein heavy chain family.</text>
</comment>
<keyword evidence="10" id="KW-0969">Cilium</keyword>
<dbReference type="Gene3D" id="1.20.1270.280">
    <property type="match status" value="1"/>
</dbReference>
<evidence type="ECO:0000256" key="3">
    <source>
        <dbReference type="ARBA" id="ARBA00022490"/>
    </source>
</evidence>
<dbReference type="InterPro" id="IPR004273">
    <property type="entry name" value="Dynein_heavy_D6_P-loop"/>
</dbReference>
<evidence type="ECO:0000259" key="23">
    <source>
        <dbReference type="Pfam" id="PF18199"/>
    </source>
</evidence>
<keyword evidence="3" id="KW-0963">Cytoplasm</keyword>
<feature type="domain" description="Dynein heavy chain region D6 P-loop" evidence="15">
    <location>
        <begin position="1885"/>
        <end position="1999"/>
    </location>
</feature>
<dbReference type="GO" id="GO:0005874">
    <property type="term" value="C:microtubule"/>
    <property type="evidence" value="ECO:0007669"/>
    <property type="project" value="UniProtKB-KW"/>
</dbReference>
<dbReference type="Gene3D" id="1.10.472.130">
    <property type="match status" value="1"/>
</dbReference>
<evidence type="ECO:0000259" key="21">
    <source>
        <dbReference type="Pfam" id="PF17857"/>
    </source>
</evidence>
<dbReference type="InterPro" id="IPR043160">
    <property type="entry name" value="Dynein_C_barrel"/>
</dbReference>
<name>A0A9R1U6U9_9HYME</name>
<dbReference type="Pfam" id="PF12781">
    <property type="entry name" value="AAA_9"/>
    <property type="match status" value="1"/>
</dbReference>
<evidence type="ECO:0000256" key="2">
    <source>
        <dbReference type="ARBA" id="ARBA00008887"/>
    </source>
</evidence>
<dbReference type="InterPro" id="IPR035706">
    <property type="entry name" value="AAA_9"/>
</dbReference>
<dbReference type="InterPro" id="IPR026983">
    <property type="entry name" value="DHC"/>
</dbReference>
<dbReference type="SUPFAM" id="SSF52540">
    <property type="entry name" value="P-loop containing nucleoside triphosphate hydrolases"/>
    <property type="match status" value="3"/>
</dbReference>
<sequence>MSATLYEDEVMHWSNQNKNTENLTTLRPLEKFVIILAMKDMNAAKLAVDDVALFTGITTDLFPTTTIPTMDYSYMTEYIIKEAIGLNLQPTTNLLTKVIELYETKNSRHSTMIIGESNSGKSVTWKTLHNTITAMKKHGKFGFEAVHVYPINPKALSLGELYGEYNLKTGEWFDGVIPAIMRKTCSDESFDEKWILFDGPIDALWIENMNSVMDDNRILTLVNNERIIMPKQVSLLFEVQDLAVASPATVSRAGMVYNDYQQLGWQPFVNSWLQNYPNAPEFVEEMKKLFHQFVDELLIFKKEKCSETIPIPELNAVESLCKLLTIFATAENGVELTTNREEFNFLCKILFLFCMIWSLCGSVDEVGRERIDNYIRELEGAFPLQDTVYEYYVDVRHCRFISWEEKLPLGWRYQSEMPFFKIAVPTVDTIRYEYLAKNLLENNQPVLLLGPIGAGKTSIAQGVLQSFNQTKHSCLTINMSSQTSSHQVQEIIESKLEKRTRLTYIPAAGKILVTFMDDFNMPMKDTYGSQPPLQLIRQFIDYQFWYDRQNQNRMYIQKINLIAAMGPPGGGRNTITERLLTKFSSINITFPTDKQILRIYTILLNQHLFDFHPEVKGITDEITLSTLQIYKNMTQIMLPTPLKIHYMFNLRDISKVFQGLLRSHKDYQYSRSTFLRLWVHETFRAFNDRLITERDRECFIAQMNDQLDKYFELPFHHLCPEKRSPIFGNFMNPWNIYEDLSDTAAVRRFIGMQMDEYNTFTGVVKLDLILFIDAIEHICRIIRVISQPNGHMLLVGIGGNGRRSLSRLAGYISELKSFHIEVTKRYGVPEFREDMKRLYSQVGVDNIPTCFLLNDTQVVVEHFLEIINSMLGTGEVTNLYNLNEMEDIRNRLTTATSKSGISPTLESVYLVLINRLRVNLRMILCMSPVGDKFRNRLRQYPSLINCTTIDWFLPWPKDALLEISNKYLLDLNLISTITGEDKPRRSEAETPILPLQERMRYSISSSFALLHDSAVQHSAKMLTEMNRHNYVTPSHFLELVLRYKKMLISKRRTLVEQSAKLRCGLFKIDDAKEKVSDMAKELEIMQEQVLQSTKNCERFLLNIVNQKRDTDEAEKSIKIRSAKITEESKECKRLEEIARADLVSVEPALEEATKALDTLNKKDLAEIKSFARPPPKLEIVMAAIMILKNSEPTWSESKKQLGDVNFLTSLRNFDKDHITDATLKRIGKYTSNPEFDPEKVGQVSIAAKSLAMWVVAMENYGKLYRIIAPKREKLASALESLHEKENALATAVAQLTTLQEELKRLQTNYDEKMNEKEYLIRLAEELTLKLKRAAMLVEGLSGERIRWEKTLEILSQLYERLHGDCLICSGYLSYFGPFTSIYRNEMIKIWVNEVTTTGIPFSDNFDIAAFLSDSTTIREWNIQGLPSDSFSTENGIIISLAIRWPLIIDPQCQAVKWIKNMEFGNGLQVIDFGSLDFVATLERSLLLGTPVLLENVGETLDPVLNPILHKSLVKLGDSSVMKFNDKMIGYNDKFRFFITTKLPNPHYSPEISTKTTLCNFAIKEQGLEALLLGIVVRREKPNLEEQKDTLVLTIAKGKRTLRELEEKILQLLTVASGPLLEDLDLLNTLQSAKVTSVAVEESLITSVKTEQEIDKARAAYRTCSQRAATLFFVLKDMSHVDPMYQFSLDSYIVLFKISIDKSPKRDNPNERNDILNDYHTYAVYQNTCRGLFEKDKLLFSFNMCWKILEARGETIPLEYDFLLKGGTALERENQPDKPVNWVTRETWDNLTELDKLSGFHGVAASFEQLSRDWYNWYINTEPETKSLPGEWEANLNEFQKMLVIRSCRLDRMTVCITSFVMHNLGERFVEPPVLDIRAAFKDSIPETPLIFILSSGVDPSSPLLQLAESLGMSHKFMTLSLGQGQSPIARGLIQKGAKEGAWIFLTNCHLSLSWMPELEKIIEGLADDKATHPEFRLWLSSSPSREFPISILQASVKMTTEPPKGLKSNMKLLYGSITEDQFNVCKAAMKYKKLLFTLVFFHSILLERRKFQQLGWNIIYNFNNSDFEVSEKLLRIYLDEYPETPWDSLKYLIAGVCYGGHITDDWDRRLLMTYVQQYFTEDAIFLPHYRLSSLPTYYVPKDGSFQSYFDFITMLPNTDEPEAFGQHINADITSSILEAQSLFNTLMSMSLQTQVASSEKSTKEDTVIQVVINMKGRLPEGINYENTKKLIGSRKKPLDVVLLQEISRYNNLLMRTKSSLNDLERGIKGLVVMSEALEEIFMYVYDGRVPPAWLTSYPSLKPLGSWTCDLVSRIEHFAKWAETTHPPLLFWLGAYTFPTSFLTAVLQTSARLWNISIDSFSWSFAVLDENAIANRPPSDGVFIRSIFLEGAGWDRKRGTLTEPAPMQLIYEMPVIHFRPIEQHNKKSKGLYDCPCYYCPVRAETTNNSGFVVTVNLDSGYQTPEFWIKRATALLLTLAT</sequence>
<dbReference type="Pfam" id="PF18199">
    <property type="entry name" value="Dynein_C"/>
    <property type="match status" value="1"/>
</dbReference>
<feature type="domain" description="Dynein heavy chain AAA module D4" evidence="18">
    <location>
        <begin position="766"/>
        <end position="1046"/>
    </location>
</feature>
<dbReference type="InterPro" id="IPR024317">
    <property type="entry name" value="Dynein_heavy_chain_D4_dom"/>
</dbReference>
<keyword evidence="7" id="KW-0067">ATP-binding</keyword>